<dbReference type="CDD" id="cd06170">
    <property type="entry name" value="LuxR_C_like"/>
    <property type="match status" value="1"/>
</dbReference>
<feature type="transmembrane region" description="Helical" evidence="4">
    <location>
        <begin position="290"/>
        <end position="311"/>
    </location>
</feature>
<dbReference type="GO" id="GO:0006355">
    <property type="term" value="P:regulation of DNA-templated transcription"/>
    <property type="evidence" value="ECO:0007669"/>
    <property type="project" value="InterPro"/>
</dbReference>
<evidence type="ECO:0000313" key="6">
    <source>
        <dbReference type="EMBL" id="HJF65120.1"/>
    </source>
</evidence>
<dbReference type="Pfam" id="PF00196">
    <property type="entry name" value="GerE"/>
    <property type="match status" value="1"/>
</dbReference>
<accession>A0A9D2UWG0</accession>
<name>A0A9D2UWG0_9ACTN</name>
<feature type="transmembrane region" description="Helical" evidence="4">
    <location>
        <begin position="357"/>
        <end position="376"/>
    </location>
</feature>
<evidence type="ECO:0000256" key="1">
    <source>
        <dbReference type="ARBA" id="ARBA00023015"/>
    </source>
</evidence>
<protein>
    <submittedName>
        <fullName evidence="6">Helix-turn-helix transcriptional regulator</fullName>
    </submittedName>
</protein>
<feature type="transmembrane region" description="Helical" evidence="4">
    <location>
        <begin position="46"/>
        <end position="65"/>
    </location>
</feature>
<proteinExistence type="predicted"/>
<feature type="transmembrane region" description="Helical" evidence="4">
    <location>
        <begin position="212"/>
        <end position="229"/>
    </location>
</feature>
<evidence type="ECO:0000256" key="4">
    <source>
        <dbReference type="SAM" id="Phobius"/>
    </source>
</evidence>
<dbReference type="InterPro" id="IPR000792">
    <property type="entry name" value="Tscrpt_reg_LuxR_C"/>
</dbReference>
<feature type="transmembrane region" description="Helical" evidence="4">
    <location>
        <begin position="136"/>
        <end position="155"/>
    </location>
</feature>
<dbReference type="Gene3D" id="1.10.10.10">
    <property type="entry name" value="Winged helix-like DNA-binding domain superfamily/Winged helix DNA-binding domain"/>
    <property type="match status" value="1"/>
</dbReference>
<keyword evidence="2" id="KW-0238">DNA-binding</keyword>
<dbReference type="SUPFAM" id="SSF46894">
    <property type="entry name" value="C-terminal effector domain of the bipartite response regulators"/>
    <property type="match status" value="1"/>
</dbReference>
<keyword evidence="4" id="KW-0472">Membrane</keyword>
<comment type="caution">
    <text evidence="6">The sequence shown here is derived from an EMBL/GenBank/DDBJ whole genome shotgun (WGS) entry which is preliminary data.</text>
</comment>
<feature type="transmembrane region" description="Helical" evidence="4">
    <location>
        <begin position="241"/>
        <end position="260"/>
    </location>
</feature>
<dbReference type="PANTHER" id="PTHR44688">
    <property type="entry name" value="DNA-BINDING TRANSCRIPTIONAL ACTIVATOR DEVR_DOSR"/>
    <property type="match status" value="1"/>
</dbReference>
<gene>
    <name evidence="6" type="ORF">K8U77_03245</name>
</gene>
<feature type="transmembrane region" description="Helical" evidence="4">
    <location>
        <begin position="12"/>
        <end position="40"/>
    </location>
</feature>
<reference evidence="6" key="2">
    <citation type="submission" date="2021-09" db="EMBL/GenBank/DDBJ databases">
        <authorList>
            <person name="Gilroy R."/>
        </authorList>
    </citation>
    <scope>NUCLEOTIDE SEQUENCE</scope>
    <source>
        <strain evidence="6">ChiGjej6B6-11269</strain>
    </source>
</reference>
<evidence type="ECO:0000256" key="3">
    <source>
        <dbReference type="ARBA" id="ARBA00023163"/>
    </source>
</evidence>
<keyword evidence="4" id="KW-0812">Transmembrane</keyword>
<dbReference type="PROSITE" id="PS50043">
    <property type="entry name" value="HTH_LUXR_2"/>
    <property type="match status" value="1"/>
</dbReference>
<feature type="domain" description="HTH luxR-type" evidence="5">
    <location>
        <begin position="409"/>
        <end position="474"/>
    </location>
</feature>
<sequence length="477" mass="51200">MDAIKKLPNKPLMLFYVGFALYCTWSQSVSVSLSIAVGYFGSAGQSVWLASNFVTLVFCIVSRIFYARIDELLNRAVMPVAFAISAISGVVSAMLGIAIQNYALCIAASVITSFANGAMILQWAQGFAWLRSDAHCKAVTFGAVIFSTFAYQILLIASVPVLLTVTGLAGAASMVVFSSIRQMNAPDGRARALPMGKKSARVSAEDPLKGKVVLIIFIFTASVPMNFLISMAGDGAFDMRVVMACTSVVVLSVAALEILAYRFRTTFVPLFVMIFFTGAMVLMLQPAAGLGTAFAVSSYSGFYLFLPMIYYELGGLVLSSKGSPTKIFSSGLLANSLGVAAGLILAVLVSLAGKDAAVLTALFVLYGVVGLSFVFLPNSAYRLFTAKTPSEIEKEGPLFSIAVEQGCDSLVHRFGLTPRERDVALLLVRSKSLVTIAETYRLSLNTVKTHVAHIYAKCQVNSREEFVEVFERVLDEG</sequence>
<dbReference type="EMBL" id="DYWI01000048">
    <property type="protein sequence ID" value="HJF65120.1"/>
    <property type="molecule type" value="Genomic_DNA"/>
</dbReference>
<keyword evidence="3" id="KW-0804">Transcription</keyword>
<dbReference type="AlphaFoldDB" id="A0A9D2UWG0"/>
<dbReference type="GO" id="GO:0003677">
    <property type="term" value="F:DNA binding"/>
    <property type="evidence" value="ECO:0007669"/>
    <property type="project" value="UniProtKB-KW"/>
</dbReference>
<dbReference type="InterPro" id="IPR036388">
    <property type="entry name" value="WH-like_DNA-bd_sf"/>
</dbReference>
<evidence type="ECO:0000259" key="5">
    <source>
        <dbReference type="PROSITE" id="PS50043"/>
    </source>
</evidence>
<feature type="transmembrane region" description="Helical" evidence="4">
    <location>
        <begin position="267"/>
        <end position="284"/>
    </location>
</feature>
<keyword evidence="4" id="KW-1133">Transmembrane helix</keyword>
<feature type="transmembrane region" description="Helical" evidence="4">
    <location>
        <begin position="101"/>
        <end position="124"/>
    </location>
</feature>
<reference evidence="6" key="1">
    <citation type="journal article" date="2021" name="PeerJ">
        <title>Extensive microbial diversity within the chicken gut microbiome revealed by metagenomics and culture.</title>
        <authorList>
            <person name="Gilroy R."/>
            <person name="Ravi A."/>
            <person name="Getino M."/>
            <person name="Pursley I."/>
            <person name="Horton D.L."/>
            <person name="Alikhan N.F."/>
            <person name="Baker D."/>
            <person name="Gharbi K."/>
            <person name="Hall N."/>
            <person name="Watson M."/>
            <person name="Adriaenssens E.M."/>
            <person name="Foster-Nyarko E."/>
            <person name="Jarju S."/>
            <person name="Secka A."/>
            <person name="Antonio M."/>
            <person name="Oren A."/>
            <person name="Chaudhuri R.R."/>
            <person name="La Ragione R."/>
            <person name="Hildebrand F."/>
            <person name="Pallen M.J."/>
        </authorList>
    </citation>
    <scope>NUCLEOTIDE SEQUENCE</scope>
    <source>
        <strain evidence="6">ChiGjej6B6-11269</strain>
    </source>
</reference>
<dbReference type="Proteomes" id="UP000786989">
    <property type="component" value="Unassembled WGS sequence"/>
</dbReference>
<dbReference type="SMART" id="SM00421">
    <property type="entry name" value="HTH_LUXR"/>
    <property type="match status" value="1"/>
</dbReference>
<organism evidence="6 7">
    <name type="scientific">Slackia equolifaciens</name>
    <dbReference type="NCBI Taxonomy" id="498718"/>
    <lineage>
        <taxon>Bacteria</taxon>
        <taxon>Bacillati</taxon>
        <taxon>Actinomycetota</taxon>
        <taxon>Coriobacteriia</taxon>
        <taxon>Eggerthellales</taxon>
        <taxon>Eggerthellaceae</taxon>
        <taxon>Slackia</taxon>
    </lineage>
</organism>
<feature type="transmembrane region" description="Helical" evidence="4">
    <location>
        <begin position="332"/>
        <end position="351"/>
    </location>
</feature>
<dbReference type="InterPro" id="IPR016032">
    <property type="entry name" value="Sig_transdc_resp-reg_C-effctor"/>
</dbReference>
<feature type="transmembrane region" description="Helical" evidence="4">
    <location>
        <begin position="77"/>
        <end position="95"/>
    </location>
</feature>
<keyword evidence="1" id="KW-0805">Transcription regulation</keyword>
<dbReference type="PANTHER" id="PTHR44688:SF16">
    <property type="entry name" value="DNA-BINDING TRANSCRIPTIONAL ACTIVATOR DEVR_DOSR"/>
    <property type="match status" value="1"/>
</dbReference>
<evidence type="ECO:0000256" key="2">
    <source>
        <dbReference type="ARBA" id="ARBA00023125"/>
    </source>
</evidence>
<evidence type="ECO:0000313" key="7">
    <source>
        <dbReference type="Proteomes" id="UP000786989"/>
    </source>
</evidence>
<feature type="transmembrane region" description="Helical" evidence="4">
    <location>
        <begin position="161"/>
        <end position="180"/>
    </location>
</feature>